<protein>
    <submittedName>
        <fullName evidence="2">Uncharacterized protein</fullName>
    </submittedName>
</protein>
<evidence type="ECO:0000313" key="3">
    <source>
        <dbReference type="Proteomes" id="UP000309340"/>
    </source>
</evidence>
<keyword evidence="3" id="KW-1185">Reference proteome</keyword>
<gene>
    <name evidence="2" type="ORF">B0A55_10304</name>
</gene>
<proteinExistence type="predicted"/>
<dbReference type="AlphaFoldDB" id="A0A4U0WLD1"/>
<comment type="caution">
    <text evidence="2">The sequence shown here is derived from an EMBL/GenBank/DDBJ whole genome shotgun (WGS) entry which is preliminary data.</text>
</comment>
<dbReference type="EMBL" id="NAJQ01000892">
    <property type="protein sequence ID" value="TKA63930.1"/>
    <property type="molecule type" value="Genomic_DNA"/>
</dbReference>
<evidence type="ECO:0000256" key="1">
    <source>
        <dbReference type="SAM" id="MobiDB-lite"/>
    </source>
</evidence>
<evidence type="ECO:0000313" key="2">
    <source>
        <dbReference type="EMBL" id="TKA63930.1"/>
    </source>
</evidence>
<dbReference type="Proteomes" id="UP000309340">
    <property type="component" value="Unassembled WGS sequence"/>
</dbReference>
<sequence length="424" mass="46643">MTTLPRRIAVINEPNHELSKLIEEHCKRTRHVVLPHPGLEASANELCDSVGPRMWPEPEDDLKRDRFQWLADASEDTLGGLYPKDLFYARAEDRQQKRRGLTMEASGAKRGLQDGLLGRVATEEAGMQGLHEGSAPSKGARGLASAPTVRLEGTAKEHSEPVSDANLLGRQHRERARAFHSLSVSKLTTVAIGSGKGKEPIRPVTQQSPPRNADRERKEDEGLNAASREEDFHYTGGGSYRKGPPPDTPQRTPDRRAFTKSAPSVSHATTDAAVSKAPPITHADSKRRSISLPSPPASGPVIDPQDHRASLEPDSVPVLERIVAEIDWASPDQFPSFIPLDSCYTVEDLFARIDEQVPPMLEQQRAIAVRVQHLYYGGVDRNVSCRIVRVGPGGSRTFDVMLGWLKRSDAEAVPELKVTVEWSS</sequence>
<organism evidence="2 3">
    <name type="scientific">Friedmanniomyces simplex</name>
    <dbReference type="NCBI Taxonomy" id="329884"/>
    <lineage>
        <taxon>Eukaryota</taxon>
        <taxon>Fungi</taxon>
        <taxon>Dikarya</taxon>
        <taxon>Ascomycota</taxon>
        <taxon>Pezizomycotina</taxon>
        <taxon>Dothideomycetes</taxon>
        <taxon>Dothideomycetidae</taxon>
        <taxon>Mycosphaerellales</taxon>
        <taxon>Teratosphaeriaceae</taxon>
        <taxon>Friedmanniomyces</taxon>
    </lineage>
</organism>
<feature type="region of interest" description="Disordered" evidence="1">
    <location>
        <begin position="190"/>
        <end position="310"/>
    </location>
</feature>
<feature type="compositionally biased region" description="Basic and acidic residues" evidence="1">
    <location>
        <begin position="212"/>
        <end position="233"/>
    </location>
</feature>
<name>A0A4U0WLD1_9PEZI</name>
<accession>A0A4U0WLD1</accession>
<reference evidence="2 3" key="1">
    <citation type="submission" date="2017-03" db="EMBL/GenBank/DDBJ databases">
        <title>Genomes of endolithic fungi from Antarctica.</title>
        <authorList>
            <person name="Coleine C."/>
            <person name="Masonjones S."/>
            <person name="Stajich J.E."/>
        </authorList>
    </citation>
    <scope>NUCLEOTIDE SEQUENCE [LARGE SCALE GENOMIC DNA]</scope>
    <source>
        <strain evidence="2 3">CCFEE 5184</strain>
    </source>
</reference>
<dbReference type="OrthoDB" id="3648507at2759"/>